<dbReference type="PANTHER" id="PTHR42745:SF1">
    <property type="entry name" value="ARABINOSE 5-PHOSPHATE ISOMERASE KDSD"/>
    <property type="match status" value="1"/>
</dbReference>
<dbReference type="SMART" id="SM00116">
    <property type="entry name" value="CBS"/>
    <property type="match status" value="2"/>
</dbReference>
<keyword evidence="2" id="KW-0677">Repeat</keyword>
<dbReference type="InterPro" id="IPR046342">
    <property type="entry name" value="CBS_dom_sf"/>
</dbReference>
<dbReference type="GO" id="GO:0019146">
    <property type="term" value="F:arabinose-5-phosphate isomerase activity"/>
    <property type="evidence" value="ECO:0007669"/>
    <property type="project" value="UniProtKB-ARBA"/>
</dbReference>
<evidence type="ECO:0000313" key="11">
    <source>
        <dbReference type="Proteomes" id="UP001226762"/>
    </source>
</evidence>
<dbReference type="InterPro" id="IPR000644">
    <property type="entry name" value="CBS_dom"/>
</dbReference>
<organism evidence="10 11">
    <name type="scientific">Marimonas arenosa</name>
    <dbReference type="NCBI Taxonomy" id="1795305"/>
    <lineage>
        <taxon>Bacteria</taxon>
        <taxon>Pseudomonadati</taxon>
        <taxon>Pseudomonadota</taxon>
        <taxon>Alphaproteobacteria</taxon>
        <taxon>Rhodobacterales</taxon>
        <taxon>Paracoccaceae</taxon>
        <taxon>Marimonas</taxon>
    </lineage>
</organism>
<dbReference type="PIRSF" id="PIRSF004692">
    <property type="entry name" value="KdsD_KpsF"/>
    <property type="match status" value="1"/>
</dbReference>
<dbReference type="GO" id="GO:0005975">
    <property type="term" value="P:carbohydrate metabolic process"/>
    <property type="evidence" value="ECO:0007669"/>
    <property type="project" value="InterPro"/>
</dbReference>
<dbReference type="Pfam" id="PF01380">
    <property type="entry name" value="SIS"/>
    <property type="match status" value="1"/>
</dbReference>
<dbReference type="PANTHER" id="PTHR42745">
    <property type="match status" value="1"/>
</dbReference>
<dbReference type="Gene3D" id="3.10.580.10">
    <property type="entry name" value="CBS-domain"/>
    <property type="match status" value="1"/>
</dbReference>
<dbReference type="CDD" id="cd05014">
    <property type="entry name" value="SIS_Kpsf"/>
    <property type="match status" value="1"/>
</dbReference>
<evidence type="ECO:0000256" key="2">
    <source>
        <dbReference type="ARBA" id="ARBA00022737"/>
    </source>
</evidence>
<dbReference type="CDD" id="cd04604">
    <property type="entry name" value="CBS_pair_SIS_assoc"/>
    <property type="match status" value="1"/>
</dbReference>
<evidence type="ECO:0000256" key="3">
    <source>
        <dbReference type="ARBA" id="ARBA00023122"/>
    </source>
</evidence>
<feature type="site" description="Catalytically relevant" evidence="6">
    <location>
        <position position="107"/>
    </location>
</feature>
<keyword evidence="3 7" id="KW-0129">CBS domain</keyword>
<dbReference type="FunFam" id="3.40.50.10490:FF:000011">
    <property type="entry name" value="Arabinose 5-phosphate isomerase"/>
    <property type="match status" value="1"/>
</dbReference>
<dbReference type="GO" id="GO:0046872">
    <property type="term" value="F:metal ion binding"/>
    <property type="evidence" value="ECO:0007669"/>
    <property type="project" value="UniProtKB-KW"/>
</dbReference>
<dbReference type="Pfam" id="PF00571">
    <property type="entry name" value="CBS"/>
    <property type="match status" value="2"/>
</dbReference>
<dbReference type="Gene3D" id="3.40.50.10490">
    <property type="entry name" value="Glucose-6-phosphate isomerase like protein, domain 1"/>
    <property type="match status" value="1"/>
</dbReference>
<proteinExistence type="inferred from homology"/>
<evidence type="ECO:0000256" key="7">
    <source>
        <dbReference type="PROSITE-ProRule" id="PRU00703"/>
    </source>
</evidence>
<dbReference type="AlphaFoldDB" id="A0AAE3WC93"/>
<dbReference type="RefSeq" id="WP_306735321.1">
    <property type="nucleotide sequence ID" value="NZ_JANHAX010000002.1"/>
</dbReference>
<evidence type="ECO:0000256" key="5">
    <source>
        <dbReference type="PIRSR" id="PIRSR004692-2"/>
    </source>
</evidence>
<evidence type="ECO:0000256" key="4">
    <source>
        <dbReference type="PIRNR" id="PIRNR004692"/>
    </source>
</evidence>
<dbReference type="SUPFAM" id="SSF53697">
    <property type="entry name" value="SIS domain"/>
    <property type="match status" value="1"/>
</dbReference>
<evidence type="ECO:0000256" key="6">
    <source>
        <dbReference type="PIRSR" id="PIRSR004692-3"/>
    </source>
</evidence>
<dbReference type="InterPro" id="IPR050986">
    <property type="entry name" value="GutQ/KpsF_isomerases"/>
</dbReference>
<dbReference type="InterPro" id="IPR004800">
    <property type="entry name" value="KdsD/KpsF-type"/>
</dbReference>
<feature type="domain" description="CBS" evidence="8">
    <location>
        <begin position="270"/>
        <end position="322"/>
    </location>
</feature>
<dbReference type="InterPro" id="IPR046348">
    <property type="entry name" value="SIS_dom_sf"/>
</dbReference>
<dbReference type="GO" id="GO:1901135">
    <property type="term" value="P:carbohydrate derivative metabolic process"/>
    <property type="evidence" value="ECO:0007669"/>
    <property type="project" value="InterPro"/>
</dbReference>
<evidence type="ECO:0000259" key="9">
    <source>
        <dbReference type="PROSITE" id="PS51464"/>
    </source>
</evidence>
<comment type="similarity">
    <text evidence="1 4">Belongs to the SIS family. GutQ/KpsF subfamily.</text>
</comment>
<accession>A0AAE3WC93</accession>
<dbReference type="GO" id="GO:0097367">
    <property type="term" value="F:carbohydrate derivative binding"/>
    <property type="evidence" value="ECO:0007669"/>
    <property type="project" value="InterPro"/>
</dbReference>
<feature type="site" description="Catalytically relevant" evidence="6">
    <location>
        <position position="55"/>
    </location>
</feature>
<feature type="domain" description="SIS" evidence="9">
    <location>
        <begin position="37"/>
        <end position="180"/>
    </location>
</feature>
<keyword evidence="10" id="KW-0413">Isomerase</keyword>
<dbReference type="PROSITE" id="PS51464">
    <property type="entry name" value="SIS"/>
    <property type="match status" value="1"/>
</dbReference>
<feature type="site" description="Catalytically relevant" evidence="6">
    <location>
        <position position="189"/>
    </location>
</feature>
<dbReference type="InterPro" id="IPR035474">
    <property type="entry name" value="SIS_Kpsf"/>
</dbReference>
<feature type="binding site" evidence="5">
    <location>
        <position position="78"/>
    </location>
    <ligand>
        <name>Zn(2+)</name>
        <dbReference type="ChEBI" id="CHEBI:29105"/>
    </ligand>
</feature>
<dbReference type="EMBL" id="JANHAX010000002">
    <property type="protein sequence ID" value="MDQ2090057.1"/>
    <property type="molecule type" value="Genomic_DNA"/>
</dbReference>
<keyword evidence="5" id="KW-0862">Zinc</keyword>
<name>A0AAE3WC93_9RHOB</name>
<dbReference type="PROSITE" id="PS51371">
    <property type="entry name" value="CBS"/>
    <property type="match status" value="2"/>
</dbReference>
<protein>
    <submittedName>
        <fullName evidence="10">KpsF/GutQ family sugar-phosphate isomerase</fullName>
    </submittedName>
</protein>
<dbReference type="InterPro" id="IPR001347">
    <property type="entry name" value="SIS_dom"/>
</dbReference>
<sequence length="322" mass="33619">MARSEQDILHSAATVLAAEGAALTRLAETIPADFTPVVQRILDISGRVILSGIGKSGHIARKISSTLASTGTPSFFVHPAEASHGDLGMVTKADFCLVISNSGETQELADLISYTRRFGIPLAAISSRHDSSVMRAADYRLALPPEPEACPMGLAPTTSTTMTLGLGDALAVALMESRAFVAEEFKTFHPGGKLGAQLLYVHQVMHGPEALAIVAPEANMADTLMEMSAKGFGIACVVGDRGKLLGVISDGDIRRHAGRGLMQTSAGEIATKSPKTVTPDILAAQALALMNQSMIGAVVVVDTDEKPIGILRVHDCLKAGVA</sequence>
<evidence type="ECO:0000256" key="1">
    <source>
        <dbReference type="ARBA" id="ARBA00008165"/>
    </source>
</evidence>
<reference evidence="10" key="1">
    <citation type="submission" date="2022-07" db="EMBL/GenBank/DDBJ databases">
        <authorList>
            <person name="Otstavnykh N."/>
            <person name="Isaeva M."/>
            <person name="Bystritskaya E."/>
        </authorList>
    </citation>
    <scope>NUCLEOTIDE SEQUENCE</scope>
    <source>
        <strain evidence="10">KCTC 52189</strain>
    </source>
</reference>
<gene>
    <name evidence="10" type="ORF">NO357_09125</name>
</gene>
<reference evidence="10" key="2">
    <citation type="submission" date="2023-02" db="EMBL/GenBank/DDBJ databases">
        <title>'Rhodoalgimonas zhirmunskyi' gen. nov., isolated from a red alga.</title>
        <authorList>
            <person name="Nedashkovskaya O.I."/>
            <person name="Otstavnykh N.Y."/>
            <person name="Bystritskaya E.P."/>
            <person name="Balabanova L.A."/>
            <person name="Isaeva M.P."/>
        </authorList>
    </citation>
    <scope>NUCLEOTIDE SEQUENCE</scope>
    <source>
        <strain evidence="10">KCTC 52189</strain>
    </source>
</reference>
<evidence type="ECO:0000259" key="8">
    <source>
        <dbReference type="PROSITE" id="PS51371"/>
    </source>
</evidence>
<keyword evidence="11" id="KW-1185">Reference proteome</keyword>
<comment type="caution">
    <text evidence="10">The sequence shown here is derived from an EMBL/GenBank/DDBJ whole genome shotgun (WGS) entry which is preliminary data.</text>
</comment>
<feature type="site" description="Catalytically relevant" evidence="6">
    <location>
        <position position="148"/>
    </location>
</feature>
<dbReference type="Proteomes" id="UP001226762">
    <property type="component" value="Unassembled WGS sequence"/>
</dbReference>
<keyword evidence="5" id="KW-0479">Metal-binding</keyword>
<feature type="domain" description="CBS" evidence="8">
    <location>
        <begin position="205"/>
        <end position="264"/>
    </location>
</feature>
<evidence type="ECO:0000313" key="10">
    <source>
        <dbReference type="EMBL" id="MDQ2090057.1"/>
    </source>
</evidence>
<dbReference type="NCBIfam" id="TIGR00393">
    <property type="entry name" value="kpsF"/>
    <property type="match status" value="1"/>
</dbReference>